<dbReference type="HOGENOM" id="CLU_035715_3_0_0"/>
<evidence type="ECO:0008006" key="4">
    <source>
        <dbReference type="Google" id="ProtNLM"/>
    </source>
</evidence>
<protein>
    <recommendedName>
        <fullName evidence="4">Lipoprotein</fullName>
    </recommendedName>
</protein>
<dbReference type="Proteomes" id="UP000027059">
    <property type="component" value="Chromosome"/>
</dbReference>
<feature type="signal peptide" evidence="1">
    <location>
        <begin position="1"/>
        <end position="21"/>
    </location>
</feature>
<name>A0A059XT87_9BACT</name>
<evidence type="ECO:0000256" key="1">
    <source>
        <dbReference type="SAM" id="SignalP"/>
    </source>
</evidence>
<proteinExistence type="predicted"/>
<keyword evidence="1" id="KW-0732">Signal</keyword>
<reference evidence="3" key="1">
    <citation type="submission" date="2014-02" db="EMBL/GenBank/DDBJ databases">
        <title>Complete genome sequence and comparative genomic analysis of the nitrogen-fixing bacterium Leptospirillum ferriphilum YSK.</title>
        <authorList>
            <person name="Guo X."/>
            <person name="Yin H."/>
            <person name="Liang Y."/>
            <person name="Hu Q."/>
            <person name="Ma L."/>
            <person name="Xiao Y."/>
            <person name="Zhang X."/>
            <person name="Qiu G."/>
            <person name="Liu X."/>
        </authorList>
    </citation>
    <scope>NUCLEOTIDE SEQUENCE [LARGE SCALE GENOMIC DNA]</scope>
    <source>
        <strain evidence="3">YSK</strain>
    </source>
</reference>
<dbReference type="AlphaFoldDB" id="A0A059XT87"/>
<feature type="chain" id="PRO_5001581622" description="Lipoprotein" evidence="1">
    <location>
        <begin position="22"/>
        <end position="484"/>
    </location>
</feature>
<evidence type="ECO:0000313" key="2">
    <source>
        <dbReference type="EMBL" id="AIA30048.1"/>
    </source>
</evidence>
<accession>A0A059XT87</accession>
<dbReference type="EMBL" id="CP007243">
    <property type="protein sequence ID" value="AIA30048.1"/>
    <property type="molecule type" value="Genomic_DNA"/>
</dbReference>
<organism evidence="2 3">
    <name type="scientific">Leptospirillum ferriphilum YSK</name>
    <dbReference type="NCBI Taxonomy" id="1441628"/>
    <lineage>
        <taxon>Bacteria</taxon>
        <taxon>Pseudomonadati</taxon>
        <taxon>Nitrospirota</taxon>
        <taxon>Nitrospiria</taxon>
        <taxon>Nitrospirales</taxon>
        <taxon>Nitrospiraceae</taxon>
        <taxon>Leptospirillum</taxon>
    </lineage>
</organism>
<dbReference type="KEGG" id="lfp:Y981_02190"/>
<evidence type="ECO:0000313" key="3">
    <source>
        <dbReference type="Proteomes" id="UP000027059"/>
    </source>
</evidence>
<reference evidence="2 3" key="2">
    <citation type="journal article" date="2015" name="Biomed. Res. Int.">
        <title>Effects of Arsenite Resistance on the Growth and Functional Gene Expression of Leptospirillum ferriphilum and Acidithiobacillus thiooxidans in Pure Culture and Coculture.</title>
        <authorList>
            <person name="Jiang H."/>
            <person name="Liang Y."/>
            <person name="Yin H."/>
            <person name="Xiao Y."/>
            <person name="Guo X."/>
            <person name="Xu Y."/>
            <person name="Hu Q."/>
            <person name="Liu H."/>
            <person name="Liu X."/>
        </authorList>
    </citation>
    <scope>NUCLEOTIDE SEQUENCE [LARGE SCALE GENOMIC DNA]</scope>
    <source>
        <strain evidence="2 3">YSK</strain>
    </source>
</reference>
<dbReference type="RefSeq" id="WP_014960185.1">
    <property type="nucleotide sequence ID" value="NZ_CP007243.1"/>
</dbReference>
<gene>
    <name evidence="2" type="ORF">Y981_02190</name>
</gene>
<dbReference type="PROSITE" id="PS51257">
    <property type="entry name" value="PROKAR_LIPOPROTEIN"/>
    <property type="match status" value="1"/>
</dbReference>
<sequence length="484" mass="54208">MRSFPLSPGILAISLFLVSCAPPVSQYRHYYDTLSIYPGSGPDPALVRTIEKAKGSYPDRDRVLYWMDVGMAHDVVGQFAKSEREFRDAERMERQLFTKSVTRIALSYQTNDLVLPFRGMPFERVMINLVNSFNYAGQGDWNGALVETRKIREKLVRYNRRYPKATLAGGQYSRSESIAQELLARHNIPSNVHQLNHYTDDAFARFLSGVYQEAEVNTGGVDYQSAMISYRKALDTYRKNAILYGTPVPKFVVPALLRATDAAGRTGFRSRLLREYPSVPWVRETTFAKEGHIIFVGYDGRIFHLVPDRIVLPLPLFGTLSMVSFNLPKPAGGGTSVSDYRIDIRNDQSQTVASVHSEEAENLDAIGKTNFQDHLKRIVLREAVRAILKTTEEVVAQREGERYGGILGFLGAMIVGDVANVASDEADTRSWQTLPAVFSFAEADVAPGSYWVTVTESGGSEHVQKRRVTLTAGQYLLIRDVDGR</sequence>
<dbReference type="OrthoDB" id="9769023at2"/>
<keyword evidence="3" id="KW-1185">Reference proteome</keyword>